<dbReference type="Pfam" id="PF00696">
    <property type="entry name" value="AA_kinase"/>
    <property type="match status" value="1"/>
</dbReference>
<feature type="domain" description="ACT" evidence="11">
    <location>
        <begin position="452"/>
        <end position="531"/>
    </location>
</feature>
<dbReference type="InterPro" id="IPR018042">
    <property type="entry name" value="Aspartate_kinase_CS"/>
</dbReference>
<comment type="pathway">
    <text evidence="2">Amino-acid biosynthesis; L-threonine biosynthesis; L-threonine from L-aspartate: step 1/5.</text>
</comment>
<accession>A0A4P9ZAJ1</accession>
<keyword evidence="13" id="KW-1185">Reference proteome</keyword>
<keyword evidence="5" id="KW-0791">Threonine biosynthesis</keyword>
<dbReference type="Gene3D" id="3.40.1160.10">
    <property type="entry name" value="Acetylglutamate kinase-like"/>
    <property type="match status" value="1"/>
</dbReference>
<dbReference type="PANTHER" id="PTHR21499:SF59">
    <property type="entry name" value="ASPARTOKINASE"/>
    <property type="match status" value="1"/>
</dbReference>
<keyword evidence="7 10" id="KW-0418">Kinase</keyword>
<evidence type="ECO:0000256" key="1">
    <source>
        <dbReference type="ARBA" id="ARBA00004986"/>
    </source>
</evidence>
<dbReference type="GO" id="GO:0009089">
    <property type="term" value="P:lysine biosynthetic process via diaminopimelate"/>
    <property type="evidence" value="ECO:0007669"/>
    <property type="project" value="TreeGrafter"/>
</dbReference>
<evidence type="ECO:0000256" key="4">
    <source>
        <dbReference type="ARBA" id="ARBA00022679"/>
    </source>
</evidence>
<dbReference type="AlphaFoldDB" id="A0A4P9ZAJ1"/>
<dbReference type="SUPFAM" id="SSF55021">
    <property type="entry name" value="ACT-like"/>
    <property type="match status" value="2"/>
</dbReference>
<comment type="similarity">
    <text evidence="3 10">Belongs to the aspartokinase family.</text>
</comment>
<reference evidence="13" key="1">
    <citation type="journal article" date="2018" name="Nat. Microbiol.">
        <title>Leveraging single-cell genomics to expand the fungal tree of life.</title>
        <authorList>
            <person name="Ahrendt S.R."/>
            <person name="Quandt C.A."/>
            <person name="Ciobanu D."/>
            <person name="Clum A."/>
            <person name="Salamov A."/>
            <person name="Andreopoulos B."/>
            <person name="Cheng J.F."/>
            <person name="Woyke T."/>
            <person name="Pelin A."/>
            <person name="Henrissat B."/>
            <person name="Reynolds N.K."/>
            <person name="Benny G.L."/>
            <person name="Smith M.E."/>
            <person name="James T.Y."/>
            <person name="Grigoriev I.V."/>
        </authorList>
    </citation>
    <scope>NUCLEOTIDE SEQUENCE [LARGE SCALE GENOMIC DNA]</scope>
    <source>
        <strain evidence="13">Baker2002</strain>
    </source>
</reference>
<dbReference type="SUPFAM" id="SSF53633">
    <property type="entry name" value="Carbamate kinase-like"/>
    <property type="match status" value="1"/>
</dbReference>
<dbReference type="EMBL" id="ML004515">
    <property type="protein sequence ID" value="RKP29061.1"/>
    <property type="molecule type" value="Genomic_DNA"/>
</dbReference>
<evidence type="ECO:0000256" key="6">
    <source>
        <dbReference type="ARBA" id="ARBA00022741"/>
    </source>
</evidence>
<dbReference type="GO" id="GO:0009088">
    <property type="term" value="P:threonine biosynthetic process"/>
    <property type="evidence" value="ECO:0007669"/>
    <property type="project" value="UniProtKB-KW"/>
</dbReference>
<evidence type="ECO:0000256" key="10">
    <source>
        <dbReference type="RuleBase" id="RU003448"/>
    </source>
</evidence>
<dbReference type="PANTHER" id="PTHR21499">
    <property type="entry name" value="ASPARTATE KINASE"/>
    <property type="match status" value="1"/>
</dbReference>
<evidence type="ECO:0000313" key="13">
    <source>
        <dbReference type="Proteomes" id="UP000268321"/>
    </source>
</evidence>
<dbReference type="GO" id="GO:0005829">
    <property type="term" value="C:cytosol"/>
    <property type="evidence" value="ECO:0007669"/>
    <property type="project" value="TreeGrafter"/>
</dbReference>
<sequence length="534" mass="58609">MNEDSPPLLAVSYNSVMDLKQLQSSGWVIQKFGGTSVGKFPEKIVENVIKQYVLRNRVAVVYSARSSNTKSEGTTSRLLRAAECASSNAEFASLLDTIERDHTSNARSKIANPQLQEQLVQQSQKVVARARELLHALQVIGEISPRTMDSVMSVGEKLSCLFMAALMNDRGLKARYVDLSNVIPLDYEVSKILDDRFYLFLAARFGEIAADMDSDTIPVFTGYFGVVPGGLLNSVGRGYTDLCAALVAVGVQANELQIWKEVDGIFTADPRKVSNARLLDSVTPEEAAELTYYGSEVIHPFTMEQVIKAKIPIRIKNVENPTGNGTIIYPDNIGRRGEDTPPHPPAAYESLSSSFIQKQMKRSATAITAKQDIAVVNVHSNKKTLSHGFLAHLFTTLDCYKLVVDLISTSEVHVSMAMQIQPDQEVLLKEALKELGKMGTVDVTRHMTIVSLVGKQMVNFIGIAGNMFKVLADKKINIEMISQGANEINISVVINAKDTIRALQSIHAKLLEGNFGFSAEESATDLRVSALRLQ</sequence>
<dbReference type="Pfam" id="PF22468">
    <property type="entry name" value="ACT_9"/>
    <property type="match status" value="1"/>
</dbReference>
<keyword evidence="8" id="KW-0067">ATP-binding</keyword>
<evidence type="ECO:0000313" key="12">
    <source>
        <dbReference type="EMBL" id="RKP29061.1"/>
    </source>
</evidence>
<dbReference type="GO" id="GO:0005524">
    <property type="term" value="F:ATP binding"/>
    <property type="evidence" value="ECO:0007669"/>
    <property type="project" value="UniProtKB-KW"/>
</dbReference>
<evidence type="ECO:0000256" key="3">
    <source>
        <dbReference type="ARBA" id="ARBA00010122"/>
    </source>
</evidence>
<dbReference type="Gene3D" id="3.30.70.260">
    <property type="match status" value="2"/>
</dbReference>
<evidence type="ECO:0000256" key="5">
    <source>
        <dbReference type="ARBA" id="ARBA00022697"/>
    </source>
</evidence>
<evidence type="ECO:0000256" key="8">
    <source>
        <dbReference type="ARBA" id="ARBA00022840"/>
    </source>
</evidence>
<dbReference type="InterPro" id="IPR001048">
    <property type="entry name" value="Asp/Glu/Uridylate_kinase"/>
</dbReference>
<evidence type="ECO:0000256" key="2">
    <source>
        <dbReference type="ARBA" id="ARBA00005139"/>
    </source>
</evidence>
<dbReference type="Proteomes" id="UP000268321">
    <property type="component" value="Unassembled WGS sequence"/>
</dbReference>
<keyword evidence="6" id="KW-0547">Nucleotide-binding</keyword>
<dbReference type="FunFam" id="3.40.1160.10:FF:000023">
    <property type="entry name" value="Probable aspartokinase"/>
    <property type="match status" value="1"/>
</dbReference>
<dbReference type="GO" id="GO:0004072">
    <property type="term" value="F:aspartate kinase activity"/>
    <property type="evidence" value="ECO:0007669"/>
    <property type="project" value="UniProtKB-EC"/>
</dbReference>
<gene>
    <name evidence="12" type="ORF">METBISCDRAFT_19559</name>
</gene>
<comment type="catalytic activity">
    <reaction evidence="9">
        <text>L-aspartate + ATP = 4-phospho-L-aspartate + ADP</text>
        <dbReference type="Rhea" id="RHEA:23776"/>
        <dbReference type="ChEBI" id="CHEBI:29991"/>
        <dbReference type="ChEBI" id="CHEBI:30616"/>
        <dbReference type="ChEBI" id="CHEBI:57535"/>
        <dbReference type="ChEBI" id="CHEBI:456216"/>
        <dbReference type="EC" id="2.7.2.4"/>
    </reaction>
    <physiologicalReaction direction="left-to-right" evidence="9">
        <dbReference type="Rhea" id="RHEA:23777"/>
    </physiologicalReaction>
</comment>
<dbReference type="InterPro" id="IPR001341">
    <property type="entry name" value="Asp_kinase"/>
</dbReference>
<dbReference type="PROSITE" id="PS51671">
    <property type="entry name" value="ACT"/>
    <property type="match status" value="1"/>
</dbReference>
<evidence type="ECO:0000259" key="11">
    <source>
        <dbReference type="PROSITE" id="PS51671"/>
    </source>
</evidence>
<dbReference type="InterPro" id="IPR045865">
    <property type="entry name" value="ACT-like_dom_sf"/>
</dbReference>
<dbReference type="PROSITE" id="PS00324">
    <property type="entry name" value="ASPARTOKINASE"/>
    <property type="match status" value="1"/>
</dbReference>
<dbReference type="EC" id="2.7.2.4" evidence="10"/>
<dbReference type="NCBIfam" id="TIGR00657">
    <property type="entry name" value="asp_kinases"/>
    <property type="match status" value="1"/>
</dbReference>
<name>A0A4P9ZAJ1_9ASCO</name>
<dbReference type="OrthoDB" id="4323675at2759"/>
<dbReference type="GO" id="GO:0009090">
    <property type="term" value="P:homoserine biosynthetic process"/>
    <property type="evidence" value="ECO:0007669"/>
    <property type="project" value="TreeGrafter"/>
</dbReference>
<keyword evidence="4 10" id="KW-0808">Transferase</keyword>
<dbReference type="InterPro" id="IPR002912">
    <property type="entry name" value="ACT_dom"/>
</dbReference>
<evidence type="ECO:0000256" key="9">
    <source>
        <dbReference type="ARBA" id="ARBA00048561"/>
    </source>
</evidence>
<keyword evidence="5" id="KW-0028">Amino-acid biosynthesis</keyword>
<dbReference type="InterPro" id="IPR036393">
    <property type="entry name" value="AceGlu_kinase-like_sf"/>
</dbReference>
<evidence type="ECO:0000256" key="7">
    <source>
        <dbReference type="ARBA" id="ARBA00022777"/>
    </source>
</evidence>
<organism evidence="12 13">
    <name type="scientific">Metschnikowia bicuspidata</name>
    <dbReference type="NCBI Taxonomy" id="27322"/>
    <lineage>
        <taxon>Eukaryota</taxon>
        <taxon>Fungi</taxon>
        <taxon>Dikarya</taxon>
        <taxon>Ascomycota</taxon>
        <taxon>Saccharomycotina</taxon>
        <taxon>Pichiomycetes</taxon>
        <taxon>Metschnikowiaceae</taxon>
        <taxon>Metschnikowia</taxon>
    </lineage>
</organism>
<dbReference type="InterPro" id="IPR054352">
    <property type="entry name" value="ACT_Aspartokinase"/>
</dbReference>
<comment type="pathway">
    <text evidence="1">Amino-acid biosynthesis; L-methionine biosynthesis via de novo pathway; L-homoserine from L-aspartate: step 1/3.</text>
</comment>
<protein>
    <recommendedName>
        <fullName evidence="10">Aspartokinase</fullName>
        <ecNumber evidence="10">2.7.2.4</ecNumber>
    </recommendedName>
</protein>
<proteinExistence type="inferred from homology"/>